<proteinExistence type="predicted"/>
<organism evidence="1 2">
    <name type="scientific">Marinobacter koreensis</name>
    <dbReference type="NCBI Taxonomy" id="335974"/>
    <lineage>
        <taxon>Bacteria</taxon>
        <taxon>Pseudomonadati</taxon>
        <taxon>Pseudomonadota</taxon>
        <taxon>Gammaproteobacteria</taxon>
        <taxon>Pseudomonadales</taxon>
        <taxon>Marinobacteraceae</taxon>
        <taxon>Marinobacter</taxon>
    </lineage>
</organism>
<evidence type="ECO:0008006" key="3">
    <source>
        <dbReference type="Google" id="ProtNLM"/>
    </source>
</evidence>
<comment type="caution">
    <text evidence="1">The sequence shown here is derived from an EMBL/GenBank/DDBJ whole genome shotgun (WGS) entry which is preliminary data.</text>
</comment>
<reference evidence="2" key="1">
    <citation type="journal article" date="2019" name="Int. J. Syst. Evol. Microbiol.">
        <title>The Global Catalogue of Microorganisms (GCM) 10K type strain sequencing project: providing services to taxonomists for standard genome sequencing and annotation.</title>
        <authorList>
            <consortium name="The Broad Institute Genomics Platform"/>
            <consortium name="The Broad Institute Genome Sequencing Center for Infectious Disease"/>
            <person name="Wu L."/>
            <person name="Ma J."/>
        </authorList>
    </citation>
    <scope>NUCLEOTIDE SEQUENCE [LARGE SCALE GENOMIC DNA]</scope>
    <source>
        <strain evidence="2">CGMCC 4.1799</strain>
    </source>
</reference>
<accession>A0ABW0RJE3</accession>
<evidence type="ECO:0000313" key="1">
    <source>
        <dbReference type="EMBL" id="MFC5543998.1"/>
    </source>
</evidence>
<evidence type="ECO:0000313" key="2">
    <source>
        <dbReference type="Proteomes" id="UP001596055"/>
    </source>
</evidence>
<gene>
    <name evidence="1" type="ORF">ACFPQA_02940</name>
</gene>
<dbReference type="Proteomes" id="UP001596055">
    <property type="component" value="Unassembled WGS sequence"/>
</dbReference>
<dbReference type="RefSeq" id="WP_248158291.1">
    <property type="nucleotide sequence ID" value="NZ_JAKZAJ010000003.1"/>
</dbReference>
<name>A0ABW0RJE3_9GAMM</name>
<dbReference type="EMBL" id="JBHSNL010000001">
    <property type="protein sequence ID" value="MFC5543998.1"/>
    <property type="molecule type" value="Genomic_DNA"/>
</dbReference>
<sequence>MSSKLVAIHVPWAKADVFDYIEVFYSRVRLHNPLGGVSPKASEMAHLRLGHAMCTWGA</sequence>
<protein>
    <recommendedName>
        <fullName evidence="3">Integrase catalytic domain-containing protein</fullName>
    </recommendedName>
</protein>
<keyword evidence="2" id="KW-1185">Reference proteome</keyword>